<evidence type="ECO:0000313" key="3">
    <source>
        <dbReference type="Proteomes" id="UP001477672"/>
    </source>
</evidence>
<protein>
    <recommendedName>
        <fullName evidence="4">DUF4179 domain-containing protein</fullName>
    </recommendedName>
</protein>
<dbReference type="Proteomes" id="UP001477672">
    <property type="component" value="Unassembled WGS sequence"/>
</dbReference>
<proteinExistence type="predicted"/>
<evidence type="ECO:0000256" key="1">
    <source>
        <dbReference type="SAM" id="Phobius"/>
    </source>
</evidence>
<organism evidence="2 3">
    <name type="scientific">Ruthenibacterium intestinale</name>
    <dbReference type="NCBI Taxonomy" id="3133163"/>
    <lineage>
        <taxon>Bacteria</taxon>
        <taxon>Bacillati</taxon>
        <taxon>Bacillota</taxon>
        <taxon>Clostridia</taxon>
        <taxon>Eubacteriales</taxon>
        <taxon>Oscillospiraceae</taxon>
        <taxon>Ruthenibacterium</taxon>
    </lineage>
</organism>
<keyword evidence="1" id="KW-0472">Membrane</keyword>
<keyword evidence="1" id="KW-1133">Transmembrane helix</keyword>
<gene>
    <name evidence="2" type="ORF">WMO24_03080</name>
</gene>
<dbReference type="EMBL" id="JBBMFA010000053">
    <property type="protein sequence ID" value="MEQ2519425.1"/>
    <property type="molecule type" value="Genomic_DNA"/>
</dbReference>
<feature type="transmembrane region" description="Helical" evidence="1">
    <location>
        <begin position="42"/>
        <end position="64"/>
    </location>
</feature>
<sequence length="453" mass="49900">MTNHERIQRAVDRRLDTLHVSAPAFSPVSFTPRRRFHPFRRVIAVAAVAAVTFVGSVSVLAASFPPIQRLVEQVGVQLASIMQTVELSCVSDDIEMQVLAAVNDNQRVTVYLSLRDQAGGRVNEKTVLSNLQIDGTLGPCDVQLVDYDSSTGNSIYRLSGYSVDALDGKPITVQVRTLLNDVEDSHRQNTGYSLSLLKDQTPSLQEGVSINGSSIVYDPNGFSPFEDAPPSILEAAPLPDGWNPELPWGTITAIGFVQDTLHVQMKVSELGRYARADLYLLDSNGQPLNAGSGTYEFGRQYSELDADYSEYIEYVLPVPKSYSLDDLSLYYDAISYDSAVRGDWKVTFTLDSVYKQQSADCDITLDSVHYTQVTLSPLGISLHGNGQPVNGEYPSVEVYDTNGNKIDFYTSSTIFSFDEQDQVSITLQQDFRVPLSPENIGQVLVDGQDLQFS</sequence>
<evidence type="ECO:0008006" key="4">
    <source>
        <dbReference type="Google" id="ProtNLM"/>
    </source>
</evidence>
<name>A0ABV1GC86_9FIRM</name>
<keyword evidence="3" id="KW-1185">Reference proteome</keyword>
<dbReference type="RefSeq" id="WP_349214873.1">
    <property type="nucleotide sequence ID" value="NZ_JBBMFA010000053.1"/>
</dbReference>
<keyword evidence="1" id="KW-0812">Transmembrane</keyword>
<accession>A0ABV1GC86</accession>
<reference evidence="2 3" key="1">
    <citation type="submission" date="2024-03" db="EMBL/GenBank/DDBJ databases">
        <title>Human intestinal bacterial collection.</title>
        <authorList>
            <person name="Pauvert C."/>
            <person name="Hitch T.C.A."/>
            <person name="Clavel T."/>
        </authorList>
    </citation>
    <scope>NUCLEOTIDE SEQUENCE [LARGE SCALE GENOMIC DNA]</scope>
    <source>
        <strain evidence="2 3">CLA-JM-H11</strain>
    </source>
</reference>
<comment type="caution">
    <text evidence="2">The sequence shown here is derived from an EMBL/GenBank/DDBJ whole genome shotgun (WGS) entry which is preliminary data.</text>
</comment>
<evidence type="ECO:0000313" key="2">
    <source>
        <dbReference type="EMBL" id="MEQ2519425.1"/>
    </source>
</evidence>